<evidence type="ECO:0008006" key="3">
    <source>
        <dbReference type="Google" id="ProtNLM"/>
    </source>
</evidence>
<gene>
    <name evidence="1" type="ORF">SCARUB_00931</name>
</gene>
<dbReference type="Proteomes" id="UP000094056">
    <property type="component" value="Unassembled WGS sequence"/>
</dbReference>
<sequence>MKDKKWVIISFILLVINNCQSTQIIDNKFLNSQRFYKITLPDESWERVNINKEDIAMRNKESNAMFAIISHPMDTNKTTLDTLYKQLFIGIKRNDIVNKQYVYVNNQRVLNIVLEGELDNFKVKISAYIINVNDLVHDIVYWSVPEKFDSSLGDFERVVESFEFIN</sequence>
<name>A0A1E3XEC6_9BACT</name>
<protein>
    <recommendedName>
        <fullName evidence="3">PsbP C-terminal domain-containing protein</fullName>
    </recommendedName>
</protein>
<evidence type="ECO:0000313" key="2">
    <source>
        <dbReference type="Proteomes" id="UP000094056"/>
    </source>
</evidence>
<evidence type="ECO:0000313" key="1">
    <source>
        <dbReference type="EMBL" id="ODS33958.1"/>
    </source>
</evidence>
<dbReference type="AlphaFoldDB" id="A0A1E3XEC6"/>
<accession>A0A1E3XEC6</accession>
<reference evidence="1 2" key="1">
    <citation type="submission" date="2016-07" db="EMBL/GenBank/DDBJ databases">
        <title>Draft genome of Scalindua rubra, obtained from a brine-seawater interface in the Red Sea, sheds light on salt adaptation in anammox bacteria.</title>
        <authorList>
            <person name="Speth D.R."/>
            <person name="Lagkouvardos I."/>
            <person name="Wang Y."/>
            <person name="Qian P.-Y."/>
            <person name="Dutilh B.E."/>
            <person name="Jetten M.S."/>
        </authorList>
    </citation>
    <scope>NUCLEOTIDE SEQUENCE [LARGE SCALE GENOMIC DNA]</scope>
    <source>
        <strain evidence="1">BSI-1</strain>
    </source>
</reference>
<dbReference type="EMBL" id="MAYW01000016">
    <property type="protein sequence ID" value="ODS33958.1"/>
    <property type="molecule type" value="Genomic_DNA"/>
</dbReference>
<proteinExistence type="predicted"/>
<comment type="caution">
    <text evidence="1">The sequence shown here is derived from an EMBL/GenBank/DDBJ whole genome shotgun (WGS) entry which is preliminary data.</text>
</comment>
<organism evidence="1 2">
    <name type="scientific">Candidatus Scalindua rubra</name>
    <dbReference type="NCBI Taxonomy" id="1872076"/>
    <lineage>
        <taxon>Bacteria</taxon>
        <taxon>Pseudomonadati</taxon>
        <taxon>Planctomycetota</taxon>
        <taxon>Candidatus Brocadiia</taxon>
        <taxon>Candidatus Brocadiales</taxon>
        <taxon>Candidatus Scalinduaceae</taxon>
        <taxon>Candidatus Scalindua</taxon>
    </lineage>
</organism>